<sequence length="105" mass="11994">KYKKLAGRGGGHLWSQLLGRLRQENGVIPKGGACSEPRSHHCTPAWATKRDSVSKKEKRKKKERKKTTLTVSQSVLKIRCEKMGSYPLLKRTSHTNWKEGKILKR</sequence>
<reference evidence="2" key="2">
    <citation type="submission" date="2019-01" db="EMBL/GenBank/DDBJ databases">
        <authorList>
            <person name="Graves T."/>
            <person name="Eichler E.E."/>
            <person name="Wilson R.K."/>
        </authorList>
    </citation>
    <scope>NUCLEOTIDE SEQUENCE [LARGE SCALE GENOMIC DNA]</scope>
    <source>
        <strain evidence="2">17573</strain>
    </source>
</reference>
<evidence type="ECO:0000313" key="2">
    <source>
        <dbReference type="Ensembl" id="ENSMMUP00000076102.1"/>
    </source>
</evidence>
<protein>
    <submittedName>
        <fullName evidence="2">Uncharacterized protein</fullName>
    </submittedName>
</protein>
<organism evidence="2 3">
    <name type="scientific">Macaca mulatta</name>
    <name type="common">Rhesus macaque</name>
    <dbReference type="NCBI Taxonomy" id="9544"/>
    <lineage>
        <taxon>Eukaryota</taxon>
        <taxon>Metazoa</taxon>
        <taxon>Chordata</taxon>
        <taxon>Craniata</taxon>
        <taxon>Vertebrata</taxon>
        <taxon>Euteleostomi</taxon>
        <taxon>Mammalia</taxon>
        <taxon>Eutheria</taxon>
        <taxon>Euarchontoglires</taxon>
        <taxon>Primates</taxon>
        <taxon>Haplorrhini</taxon>
        <taxon>Catarrhini</taxon>
        <taxon>Cercopithecidae</taxon>
        <taxon>Cercopithecinae</taxon>
        <taxon>Macaca</taxon>
    </lineage>
</organism>
<name>A0A5F8AE02_MACMU</name>
<reference evidence="2" key="3">
    <citation type="submission" date="2025-08" db="UniProtKB">
        <authorList>
            <consortium name="Ensembl"/>
        </authorList>
    </citation>
    <scope>IDENTIFICATION</scope>
    <source>
        <strain evidence="2">17573</strain>
    </source>
</reference>
<keyword evidence="3" id="KW-1185">Reference proteome</keyword>
<dbReference type="InParanoid" id="A0A5F8AE02"/>
<dbReference type="VEuPathDB" id="HostDB:ENSMMUG00000055358"/>
<accession>A0A5F8AE02</accession>
<dbReference type="Proteomes" id="UP000006718">
    <property type="component" value="Chromosome 20"/>
</dbReference>
<reference evidence="3" key="1">
    <citation type="journal article" date="2007" name="Science">
        <title>Evolutionary and biomedical insights from the rhesus macaque genome.</title>
        <authorList>
            <person name="Gibbs R.A."/>
            <person name="Rogers J."/>
            <person name="Katze M.G."/>
            <person name="Bumgarner R."/>
            <person name="Weinstock G.M."/>
            <person name="Mardis E.R."/>
            <person name="Remington K.A."/>
            <person name="Strausberg R.L."/>
            <person name="Venter J.C."/>
            <person name="Wilson R.K."/>
            <person name="Batzer M.A."/>
            <person name="Bustamante C.D."/>
            <person name="Eichler E.E."/>
            <person name="Hahn M.W."/>
            <person name="Hardison R.C."/>
            <person name="Makova K.D."/>
            <person name="Miller W."/>
            <person name="Milosavljevic A."/>
            <person name="Palermo R.E."/>
            <person name="Siepel A."/>
            <person name="Sikela J.M."/>
            <person name="Attaway T."/>
            <person name="Bell S."/>
            <person name="Bernard K.E."/>
            <person name="Buhay C.J."/>
            <person name="Chandrabose M.N."/>
            <person name="Dao M."/>
            <person name="Davis C."/>
            <person name="Delehaunty K.D."/>
            <person name="Ding Y."/>
            <person name="Dinh H.H."/>
            <person name="Dugan-Rocha S."/>
            <person name="Fulton L.A."/>
            <person name="Gabisi R.A."/>
            <person name="Garner T.T."/>
            <person name="Godfrey J."/>
            <person name="Hawes A.C."/>
            <person name="Hernandez J."/>
            <person name="Hines S."/>
            <person name="Holder M."/>
            <person name="Hume J."/>
            <person name="Jhangiani S.N."/>
            <person name="Joshi V."/>
            <person name="Khan Z.M."/>
            <person name="Kirkness E.F."/>
            <person name="Cree A."/>
            <person name="Fowler R.G."/>
            <person name="Lee S."/>
            <person name="Lewis L.R."/>
            <person name="Li Z."/>
            <person name="Liu Y.-S."/>
            <person name="Moore S.M."/>
            <person name="Muzny D."/>
            <person name="Nazareth L.V."/>
            <person name="Ngo D.N."/>
            <person name="Okwuonu G.O."/>
            <person name="Pai G."/>
            <person name="Parker D."/>
            <person name="Paul H.A."/>
            <person name="Pfannkoch C."/>
            <person name="Pohl C.S."/>
            <person name="Rogers Y.-H.C."/>
            <person name="Ruiz S.J."/>
            <person name="Sabo A."/>
            <person name="Santibanez J."/>
            <person name="Schneider B.W."/>
            <person name="Smith S.M."/>
            <person name="Sodergren E."/>
            <person name="Svatek A.F."/>
            <person name="Utterback T.R."/>
            <person name="Vattathil S."/>
            <person name="Warren W."/>
            <person name="White C.S."/>
            <person name="Chinwalla A.T."/>
            <person name="Feng Y."/>
            <person name="Halpern A.L."/>
            <person name="Hillier L.W."/>
            <person name="Huang X."/>
            <person name="Minx P."/>
            <person name="Nelson J.O."/>
            <person name="Pepin K.H."/>
            <person name="Qin X."/>
            <person name="Sutton G.G."/>
            <person name="Venter E."/>
            <person name="Walenz B.P."/>
            <person name="Wallis J.W."/>
            <person name="Worley K.C."/>
            <person name="Yang S.-P."/>
            <person name="Jones S.M."/>
            <person name="Marra M.A."/>
            <person name="Rocchi M."/>
            <person name="Schein J.E."/>
            <person name="Baertsch R."/>
            <person name="Clarke L."/>
            <person name="Csuros M."/>
            <person name="Glasscock J."/>
            <person name="Harris R.A."/>
            <person name="Havlak P."/>
            <person name="Jackson A.R."/>
            <person name="Jiang H."/>
            <person name="Liu Y."/>
            <person name="Messina D.N."/>
            <person name="Shen Y."/>
            <person name="Song H.X.-Z."/>
            <person name="Wylie T."/>
            <person name="Zhang L."/>
            <person name="Birney E."/>
            <person name="Han K."/>
            <person name="Konkel M.K."/>
            <person name="Lee J."/>
            <person name="Smit A.F.A."/>
            <person name="Ullmer B."/>
            <person name="Wang H."/>
            <person name="Xing J."/>
            <person name="Burhans R."/>
            <person name="Cheng Z."/>
            <person name="Karro J.E."/>
            <person name="Ma J."/>
            <person name="Raney B."/>
            <person name="She X."/>
            <person name="Cox M.J."/>
            <person name="Demuth J.P."/>
            <person name="Dumas L.J."/>
            <person name="Han S.-G."/>
            <person name="Hopkins J."/>
            <person name="Karimpour-Fard A."/>
            <person name="Kim Y.H."/>
            <person name="Pollack J.R."/>
            <person name="Vinar T."/>
            <person name="Addo-Quaye C."/>
            <person name="Degenhardt J."/>
            <person name="Denby A."/>
            <person name="Hubisz M.J."/>
            <person name="Indap A."/>
            <person name="Kosiol C."/>
            <person name="Lahn B.T."/>
            <person name="Lawson H.A."/>
            <person name="Marklein A."/>
            <person name="Nielsen R."/>
            <person name="Vallender E.J."/>
            <person name="Clark A.G."/>
            <person name="Ferguson B."/>
            <person name="Hernandez R.D."/>
            <person name="Hirani K."/>
            <person name="Kehrer-Sawatzki H."/>
            <person name="Kolb J."/>
            <person name="Patil S."/>
            <person name="Pu L.-L."/>
            <person name="Ren Y."/>
            <person name="Smith D.G."/>
            <person name="Wheeler D.A."/>
            <person name="Schenck I."/>
            <person name="Ball E.V."/>
            <person name="Chen R."/>
            <person name="Cooper D.N."/>
            <person name="Giardine B."/>
            <person name="Hsu F."/>
            <person name="Kent W.J."/>
            <person name="Lesk A."/>
            <person name="Nelson D.L."/>
            <person name="O'brien W.E."/>
            <person name="Pruefer K."/>
            <person name="Stenson P.D."/>
            <person name="Wallace J.C."/>
            <person name="Ke H."/>
            <person name="Liu X.-M."/>
            <person name="Wang P."/>
            <person name="Xiang A.P."/>
            <person name="Yang F."/>
            <person name="Barber G.P."/>
            <person name="Haussler D."/>
            <person name="Karolchik D."/>
            <person name="Kern A.D."/>
            <person name="Kuhn R.M."/>
            <person name="Smith K.E."/>
            <person name="Zwieg A.S."/>
        </authorList>
    </citation>
    <scope>NUCLEOTIDE SEQUENCE [LARGE SCALE GENOMIC DNA]</scope>
    <source>
        <strain evidence="3">17573</strain>
    </source>
</reference>
<dbReference type="AlphaFoldDB" id="A0A5F8AE02"/>
<evidence type="ECO:0000256" key="1">
    <source>
        <dbReference type="SAM" id="MobiDB-lite"/>
    </source>
</evidence>
<dbReference type="Ensembl" id="ENSMMUT00000086849.1">
    <property type="protein sequence ID" value="ENSMMUP00000076102.1"/>
    <property type="gene ID" value="ENSMMUG00000055358.1"/>
</dbReference>
<evidence type="ECO:0000313" key="3">
    <source>
        <dbReference type="Proteomes" id="UP000006718"/>
    </source>
</evidence>
<feature type="region of interest" description="Disordered" evidence="1">
    <location>
        <begin position="29"/>
        <end position="69"/>
    </location>
</feature>
<feature type="compositionally biased region" description="Basic residues" evidence="1">
    <location>
        <begin position="56"/>
        <end position="67"/>
    </location>
</feature>
<proteinExistence type="predicted"/>
<reference evidence="2" key="4">
    <citation type="submission" date="2025-09" db="UniProtKB">
        <authorList>
            <consortium name="Ensembl"/>
        </authorList>
    </citation>
    <scope>IDENTIFICATION</scope>
    <source>
        <strain evidence="2">17573</strain>
    </source>
</reference>
<dbReference type="GeneTree" id="ENSGT00940000163244"/>
<dbReference type="Bgee" id="ENSMMUG00000055358">
    <property type="expression patterns" value="Expressed in hindlimb stylopod muscle and 15 other cell types or tissues"/>
</dbReference>